<evidence type="ECO:0000256" key="2">
    <source>
        <dbReference type="SAM" id="Phobius"/>
    </source>
</evidence>
<evidence type="ECO:0000313" key="3">
    <source>
        <dbReference type="EMBL" id="RNA69828.1"/>
    </source>
</evidence>
<reference evidence="3 4" key="1">
    <citation type="submission" date="2018-10" db="EMBL/GenBank/DDBJ databases">
        <title>Bacillus Keqinensis sp. nov., a moderately halophilic bacterium isolated from a saline-alkaline lake.</title>
        <authorList>
            <person name="Wang H."/>
        </authorList>
    </citation>
    <scope>NUCLEOTIDE SEQUENCE [LARGE SCALE GENOMIC DNA]</scope>
    <source>
        <strain evidence="3 4">KQ-3</strain>
    </source>
</reference>
<comment type="caution">
    <text evidence="3">The sequence shown here is derived from an EMBL/GenBank/DDBJ whole genome shotgun (WGS) entry which is preliminary data.</text>
</comment>
<sequence>MGYNEHDHQMIQGRRESEYETLKRRKTGSNSRGSSRRSAILGLAVLAGFFGLIWLYFTN</sequence>
<evidence type="ECO:0000256" key="1">
    <source>
        <dbReference type="SAM" id="MobiDB-lite"/>
    </source>
</evidence>
<dbReference type="EMBL" id="RHIB01000001">
    <property type="protein sequence ID" value="RNA69828.1"/>
    <property type="molecule type" value="Genomic_DNA"/>
</dbReference>
<dbReference type="Proteomes" id="UP000278746">
    <property type="component" value="Unassembled WGS sequence"/>
</dbReference>
<feature type="region of interest" description="Disordered" evidence="1">
    <location>
        <begin position="1"/>
        <end position="36"/>
    </location>
</feature>
<feature type="transmembrane region" description="Helical" evidence="2">
    <location>
        <begin position="39"/>
        <end position="57"/>
    </location>
</feature>
<dbReference type="RefSeq" id="WP_122897340.1">
    <property type="nucleotide sequence ID" value="NZ_RHIB01000001.1"/>
</dbReference>
<feature type="compositionally biased region" description="Basic and acidic residues" evidence="1">
    <location>
        <begin position="1"/>
        <end position="22"/>
    </location>
</feature>
<evidence type="ECO:0000313" key="4">
    <source>
        <dbReference type="Proteomes" id="UP000278746"/>
    </source>
</evidence>
<gene>
    <name evidence="3" type="ORF">EBO34_07805</name>
</gene>
<name>A0A3M7TW77_9BACI</name>
<keyword evidence="2" id="KW-0472">Membrane</keyword>
<keyword evidence="2" id="KW-1133">Transmembrane helix</keyword>
<keyword evidence="4" id="KW-1185">Reference proteome</keyword>
<organism evidence="3 4">
    <name type="scientific">Alteribacter keqinensis</name>
    <dbReference type="NCBI Taxonomy" id="2483800"/>
    <lineage>
        <taxon>Bacteria</taxon>
        <taxon>Bacillati</taxon>
        <taxon>Bacillota</taxon>
        <taxon>Bacilli</taxon>
        <taxon>Bacillales</taxon>
        <taxon>Bacillaceae</taxon>
        <taxon>Alteribacter</taxon>
    </lineage>
</organism>
<accession>A0A3M7TW77</accession>
<keyword evidence="2" id="KW-0812">Transmembrane</keyword>
<dbReference type="AlphaFoldDB" id="A0A3M7TW77"/>
<protein>
    <submittedName>
        <fullName evidence="3">Uncharacterized protein</fullName>
    </submittedName>
</protein>
<proteinExistence type="predicted"/>